<reference evidence="3" key="1">
    <citation type="journal article" date="2005" name="Nature">
        <title>The map-based sequence of the rice genome.</title>
        <authorList>
            <consortium name="International rice genome sequencing project (IRGSP)"/>
            <person name="Matsumoto T."/>
            <person name="Wu J."/>
            <person name="Kanamori H."/>
            <person name="Katayose Y."/>
            <person name="Fujisawa M."/>
            <person name="Namiki N."/>
            <person name="Mizuno H."/>
            <person name="Yamamoto K."/>
            <person name="Antonio B.A."/>
            <person name="Baba T."/>
            <person name="Sakata K."/>
            <person name="Nagamura Y."/>
            <person name="Aoki H."/>
            <person name="Arikawa K."/>
            <person name="Arita K."/>
            <person name="Bito T."/>
            <person name="Chiden Y."/>
            <person name="Fujitsuka N."/>
            <person name="Fukunaka R."/>
            <person name="Hamada M."/>
            <person name="Harada C."/>
            <person name="Hayashi A."/>
            <person name="Hijishita S."/>
            <person name="Honda M."/>
            <person name="Hosokawa S."/>
            <person name="Ichikawa Y."/>
            <person name="Idonuma A."/>
            <person name="Iijima M."/>
            <person name="Ikeda M."/>
            <person name="Ikeno M."/>
            <person name="Ito K."/>
            <person name="Ito S."/>
            <person name="Ito T."/>
            <person name="Ito Y."/>
            <person name="Ito Y."/>
            <person name="Iwabuchi A."/>
            <person name="Kamiya K."/>
            <person name="Karasawa W."/>
            <person name="Kurita K."/>
            <person name="Katagiri S."/>
            <person name="Kikuta A."/>
            <person name="Kobayashi H."/>
            <person name="Kobayashi N."/>
            <person name="Machita K."/>
            <person name="Maehara T."/>
            <person name="Masukawa M."/>
            <person name="Mizubayashi T."/>
            <person name="Mukai Y."/>
            <person name="Nagasaki H."/>
            <person name="Nagata Y."/>
            <person name="Naito S."/>
            <person name="Nakashima M."/>
            <person name="Nakama Y."/>
            <person name="Nakamichi Y."/>
            <person name="Nakamura M."/>
            <person name="Meguro A."/>
            <person name="Negishi M."/>
            <person name="Ohta I."/>
            <person name="Ohta T."/>
            <person name="Okamoto M."/>
            <person name="Ono N."/>
            <person name="Saji S."/>
            <person name="Sakaguchi M."/>
            <person name="Sakai K."/>
            <person name="Shibata M."/>
            <person name="Shimokawa T."/>
            <person name="Song J."/>
            <person name="Takazaki Y."/>
            <person name="Terasawa K."/>
            <person name="Tsugane M."/>
            <person name="Tsuji K."/>
            <person name="Ueda S."/>
            <person name="Waki K."/>
            <person name="Yamagata H."/>
            <person name="Yamamoto M."/>
            <person name="Yamamoto S."/>
            <person name="Yamane H."/>
            <person name="Yoshiki S."/>
            <person name="Yoshihara R."/>
            <person name="Yukawa K."/>
            <person name="Zhong H."/>
            <person name="Yano M."/>
            <person name="Yuan Q."/>
            <person name="Ouyang S."/>
            <person name="Liu J."/>
            <person name="Jones K.M."/>
            <person name="Gansberger K."/>
            <person name="Moffat K."/>
            <person name="Hill J."/>
            <person name="Bera J."/>
            <person name="Fadrosh D."/>
            <person name="Jin S."/>
            <person name="Johri S."/>
            <person name="Kim M."/>
            <person name="Overton L."/>
            <person name="Reardon M."/>
            <person name="Tsitrin T."/>
            <person name="Vuong H."/>
            <person name="Weaver B."/>
            <person name="Ciecko A."/>
            <person name="Tallon L."/>
            <person name="Jackson J."/>
            <person name="Pai G."/>
            <person name="Aken S.V."/>
            <person name="Utterback T."/>
            <person name="Reidmuller S."/>
            <person name="Feldblyum T."/>
            <person name="Hsiao J."/>
            <person name="Zismann V."/>
            <person name="Iobst S."/>
            <person name="de Vazeille A.R."/>
            <person name="Buell C.R."/>
            <person name="Ying K."/>
            <person name="Li Y."/>
            <person name="Lu T."/>
            <person name="Huang Y."/>
            <person name="Zhao Q."/>
            <person name="Feng Q."/>
            <person name="Zhang L."/>
            <person name="Zhu J."/>
            <person name="Weng Q."/>
            <person name="Mu J."/>
            <person name="Lu Y."/>
            <person name="Fan D."/>
            <person name="Liu Y."/>
            <person name="Guan J."/>
            <person name="Zhang Y."/>
            <person name="Yu S."/>
            <person name="Liu X."/>
            <person name="Zhang Y."/>
            <person name="Hong G."/>
            <person name="Han B."/>
            <person name="Choisne N."/>
            <person name="Demange N."/>
            <person name="Orjeda G."/>
            <person name="Samain S."/>
            <person name="Cattolico L."/>
            <person name="Pelletier E."/>
            <person name="Couloux A."/>
            <person name="Segurens B."/>
            <person name="Wincker P."/>
            <person name="D'Hont A."/>
            <person name="Scarpelli C."/>
            <person name="Weissenbach J."/>
            <person name="Salanoubat M."/>
            <person name="Quetier F."/>
            <person name="Yu Y."/>
            <person name="Kim H.R."/>
            <person name="Rambo T."/>
            <person name="Currie J."/>
            <person name="Collura K."/>
            <person name="Luo M."/>
            <person name="Yang T."/>
            <person name="Ammiraju J.S.S."/>
            <person name="Engler F."/>
            <person name="Soderlund C."/>
            <person name="Wing R.A."/>
            <person name="Palmer L.E."/>
            <person name="de la Bastide M."/>
            <person name="Spiegel L."/>
            <person name="Nascimento L."/>
            <person name="Zutavern T."/>
            <person name="O'Shaughnessy A."/>
            <person name="Dike S."/>
            <person name="Dedhia N."/>
            <person name="Preston R."/>
            <person name="Balija V."/>
            <person name="McCombie W.R."/>
            <person name="Chow T."/>
            <person name="Chen H."/>
            <person name="Chung M."/>
            <person name="Chen C."/>
            <person name="Shaw J."/>
            <person name="Wu H."/>
            <person name="Hsiao K."/>
            <person name="Chao Y."/>
            <person name="Chu M."/>
            <person name="Cheng C."/>
            <person name="Hour A."/>
            <person name="Lee P."/>
            <person name="Lin S."/>
            <person name="Lin Y."/>
            <person name="Liou J."/>
            <person name="Liu S."/>
            <person name="Hsing Y."/>
            <person name="Raghuvanshi S."/>
            <person name="Mohanty A."/>
            <person name="Bharti A.K."/>
            <person name="Gaur A."/>
            <person name="Gupta V."/>
            <person name="Kumar D."/>
            <person name="Ravi V."/>
            <person name="Vij S."/>
            <person name="Kapur A."/>
            <person name="Khurana P."/>
            <person name="Khurana P."/>
            <person name="Khurana J.P."/>
            <person name="Tyagi A.K."/>
            <person name="Gaikwad K."/>
            <person name="Singh A."/>
            <person name="Dalal V."/>
            <person name="Srivastava S."/>
            <person name="Dixit A."/>
            <person name="Pal A.K."/>
            <person name="Ghazi I.A."/>
            <person name="Yadav M."/>
            <person name="Pandit A."/>
            <person name="Bhargava A."/>
            <person name="Sureshbabu K."/>
            <person name="Batra K."/>
            <person name="Sharma T.R."/>
            <person name="Mohapatra T."/>
            <person name="Singh N.K."/>
            <person name="Messing J."/>
            <person name="Nelson A.B."/>
            <person name="Fuks G."/>
            <person name="Kavchok S."/>
            <person name="Keizer G."/>
            <person name="Linton E."/>
            <person name="Llaca V."/>
            <person name="Song R."/>
            <person name="Tanyolac B."/>
            <person name="Young S."/>
            <person name="Ho-Il K."/>
            <person name="Hahn J.H."/>
            <person name="Sangsakoo G."/>
            <person name="Vanavichit A."/>
            <person name="de Mattos Luiz.A.T."/>
            <person name="Zimmer P.D."/>
            <person name="Malone G."/>
            <person name="Dellagostin O."/>
            <person name="de Oliveira A.C."/>
            <person name="Bevan M."/>
            <person name="Bancroft I."/>
            <person name="Minx P."/>
            <person name="Cordum H."/>
            <person name="Wilson R."/>
            <person name="Cheng Z."/>
            <person name="Jin W."/>
            <person name="Jiang J."/>
            <person name="Leong S.A."/>
            <person name="Iwama H."/>
            <person name="Gojobori T."/>
            <person name="Itoh T."/>
            <person name="Niimura Y."/>
            <person name="Fujii Y."/>
            <person name="Habara T."/>
            <person name="Sakai H."/>
            <person name="Sato Y."/>
            <person name="Wilson G."/>
            <person name="Kumar K."/>
            <person name="McCouch S."/>
            <person name="Juretic N."/>
            <person name="Hoen D."/>
            <person name="Wright S."/>
            <person name="Bruskiewich R."/>
            <person name="Bureau T."/>
            <person name="Miyao A."/>
            <person name="Hirochika H."/>
            <person name="Nishikawa T."/>
            <person name="Kadowaki K."/>
            <person name="Sugiura M."/>
            <person name="Burr B."/>
            <person name="Sasaki T."/>
        </authorList>
    </citation>
    <scope>NUCLEOTIDE SEQUENCE [LARGE SCALE GENOMIC DNA]</scope>
    <source>
        <strain evidence="3">cv. Nipponbare</strain>
    </source>
</reference>
<dbReference type="Proteomes" id="UP000059680">
    <property type="component" value="Chromosome 2"/>
</dbReference>
<protein>
    <submittedName>
        <fullName evidence="2">Os02g0446100 protein</fullName>
    </submittedName>
</protein>
<gene>
    <name evidence="2" type="ordered locus">Os02g0446100</name>
    <name evidence="2" type="ORF">OSNPB_020446100</name>
</gene>
<reference evidence="2 3" key="3">
    <citation type="journal article" date="2013" name="Rice">
        <title>Improvement of the Oryza sativa Nipponbare reference genome using next generation sequence and optical map data.</title>
        <authorList>
            <person name="Kawahara Y."/>
            <person name="de la Bastide M."/>
            <person name="Hamilton J.P."/>
            <person name="Kanamori H."/>
            <person name="McCombie W.R."/>
            <person name="Ouyang S."/>
            <person name="Schwartz D.C."/>
            <person name="Tanaka T."/>
            <person name="Wu J."/>
            <person name="Zhou S."/>
            <person name="Childs K.L."/>
            <person name="Davidson R.M."/>
            <person name="Lin H."/>
            <person name="Quesada-Ocampo L."/>
            <person name="Vaillancourt B."/>
            <person name="Sakai H."/>
            <person name="Lee S.S."/>
            <person name="Kim J."/>
            <person name="Numa H."/>
            <person name="Itoh T."/>
            <person name="Buell C.R."/>
            <person name="Matsumoto T."/>
        </authorList>
    </citation>
    <scope>NUCLEOTIDE SEQUENCE [LARGE SCALE GENOMIC DNA]</scope>
    <source>
        <strain evidence="3">cv. Nipponbare</strain>
    </source>
</reference>
<organism evidence="2 3">
    <name type="scientific">Oryza sativa subsp. japonica</name>
    <name type="common">Rice</name>
    <dbReference type="NCBI Taxonomy" id="39947"/>
    <lineage>
        <taxon>Eukaryota</taxon>
        <taxon>Viridiplantae</taxon>
        <taxon>Streptophyta</taxon>
        <taxon>Embryophyta</taxon>
        <taxon>Tracheophyta</taxon>
        <taxon>Spermatophyta</taxon>
        <taxon>Magnoliopsida</taxon>
        <taxon>Liliopsida</taxon>
        <taxon>Poales</taxon>
        <taxon>Poaceae</taxon>
        <taxon>BOP clade</taxon>
        <taxon>Oryzoideae</taxon>
        <taxon>Oryzeae</taxon>
        <taxon>Oryzinae</taxon>
        <taxon>Oryza</taxon>
        <taxon>Oryza sativa</taxon>
    </lineage>
</organism>
<dbReference type="SMR" id="A0A0P0VIN2"/>
<feature type="region of interest" description="Disordered" evidence="1">
    <location>
        <begin position="27"/>
        <end position="86"/>
    </location>
</feature>
<feature type="compositionally biased region" description="Low complexity" evidence="1">
    <location>
        <begin position="38"/>
        <end position="52"/>
    </location>
</feature>
<dbReference type="InParanoid" id="A0A0P0VIN2"/>
<accession>A0A0P0VIN2</accession>
<feature type="non-terminal residue" evidence="2">
    <location>
        <position position="161"/>
    </location>
</feature>
<dbReference type="PaxDb" id="39947-A0A0P0VIN2"/>
<name>A0A0P0VIN2_ORYSJ</name>
<dbReference type="Gramene" id="Os02t0446100-01">
    <property type="protein sequence ID" value="Os02t0446100-01"/>
    <property type="gene ID" value="Os02g0446100"/>
</dbReference>
<evidence type="ECO:0000256" key="1">
    <source>
        <dbReference type="SAM" id="MobiDB-lite"/>
    </source>
</evidence>
<sequence length="161" mass="17630">SISPPSAHPCPCPPFLRLLLPRPSFLLPCLPPPREGGSPSQPARSASASSPATRWETSSEEGHRCAPPLNPATSWAPRDVDVEDVQQRGQPELPVVVPLLASEPHVPEGDVAQNSPVEMSMATAPLDLESALADQDRRIQYWRTKFEVAELERTMLEVRKD</sequence>
<reference evidence="2 3" key="2">
    <citation type="journal article" date="2013" name="Plant Cell Physiol.">
        <title>Rice Annotation Project Database (RAP-DB): an integrative and interactive database for rice genomics.</title>
        <authorList>
            <person name="Sakai H."/>
            <person name="Lee S.S."/>
            <person name="Tanaka T."/>
            <person name="Numa H."/>
            <person name="Kim J."/>
            <person name="Kawahara Y."/>
            <person name="Wakimoto H."/>
            <person name="Yang C.C."/>
            <person name="Iwamoto M."/>
            <person name="Abe T."/>
            <person name="Yamada Y."/>
            <person name="Muto A."/>
            <person name="Inokuchi H."/>
            <person name="Ikemura T."/>
            <person name="Matsumoto T."/>
            <person name="Sasaki T."/>
            <person name="Itoh T."/>
        </authorList>
    </citation>
    <scope>NUCLEOTIDE SEQUENCE [LARGE SCALE GENOMIC DNA]</scope>
    <source>
        <strain evidence="3">cv. Nipponbare</strain>
    </source>
</reference>
<evidence type="ECO:0000313" key="3">
    <source>
        <dbReference type="Proteomes" id="UP000059680"/>
    </source>
</evidence>
<evidence type="ECO:0000313" key="2">
    <source>
        <dbReference type="EMBL" id="BAS78493.1"/>
    </source>
</evidence>
<proteinExistence type="predicted"/>
<dbReference type="EMBL" id="AP014958">
    <property type="protein sequence ID" value="BAS78493.1"/>
    <property type="molecule type" value="Genomic_DNA"/>
</dbReference>
<dbReference type="AlphaFoldDB" id="A0A0P0VIN2"/>
<keyword evidence="3" id="KW-1185">Reference proteome</keyword>